<evidence type="ECO:0000313" key="1">
    <source>
        <dbReference type="EMBL" id="CRZ01871.1"/>
    </source>
</evidence>
<organism evidence="1">
    <name type="scientific">Spongospora subterranea</name>
    <dbReference type="NCBI Taxonomy" id="70186"/>
    <lineage>
        <taxon>Eukaryota</taxon>
        <taxon>Sar</taxon>
        <taxon>Rhizaria</taxon>
        <taxon>Endomyxa</taxon>
        <taxon>Phytomyxea</taxon>
        <taxon>Plasmodiophorida</taxon>
        <taxon>Plasmodiophoridae</taxon>
        <taxon>Spongospora</taxon>
    </lineage>
</organism>
<protein>
    <submittedName>
        <fullName evidence="1">Uncharacterized protein</fullName>
    </submittedName>
</protein>
<sequence length="339" mass="37907">MNGYMIIDMRSGQLLSYSQTTSQFGLSYSNEKEGNQVNPLCISGLVYALYANAALLTDNSNGISANIDDISTPGLVIQISANISTHIVAVSFLSPDIDHNTRKTISQMLLDLFLEHTQSSIRFRLLLQTRWIPFIEDRLVKDMMKCISDEGDRPSWILLSNSVIKKTDLPKSTPVLSALVPSTDASPLIAPRTASSRWGRFLSCYCVKAKRNPRSSTHTCLTQPYRFIKCESIVDHQFPGEADGYRIGDAAESAALLVMEEIPGQPFNVMDIKVPGGSKTSSQTLLIIVRNPIWIGIPVRRTNRPSNIFLAEIYYPLKALIDFQTHRHRITQHHKTNKV</sequence>
<dbReference type="EMBL" id="HACM01001429">
    <property type="protein sequence ID" value="CRZ01871.1"/>
    <property type="molecule type" value="Transcribed_RNA"/>
</dbReference>
<proteinExistence type="predicted"/>
<reference evidence="1" key="1">
    <citation type="submission" date="2015-04" db="EMBL/GenBank/DDBJ databases">
        <title>The genome sequence of the plant pathogenic Rhizarian Plasmodiophora brassicae reveals insights in its biotrophic life cycle and the origin of chitin synthesis.</title>
        <authorList>
            <person name="Schwelm A."/>
            <person name="Fogelqvist J."/>
            <person name="Knaust A."/>
            <person name="Julke S."/>
            <person name="Lilja T."/>
            <person name="Dhandapani V."/>
            <person name="Bonilla-Rosso G."/>
            <person name="Karlsson M."/>
            <person name="Shevchenko A."/>
            <person name="Choi S.R."/>
            <person name="Kim H.G."/>
            <person name="Park J.Y."/>
            <person name="Lim Y.P."/>
            <person name="Ludwig-Muller J."/>
            <person name="Dixelius C."/>
        </authorList>
    </citation>
    <scope>NUCLEOTIDE SEQUENCE</scope>
    <source>
        <tissue evidence="1">Potato root galls</tissue>
    </source>
</reference>
<name>A0A0H5QKN3_9EUKA</name>
<accession>A0A0H5QKN3</accession>
<dbReference type="AlphaFoldDB" id="A0A0H5QKN3"/>